<feature type="domain" description="CCHC-type" evidence="2">
    <location>
        <begin position="171"/>
        <end position="187"/>
    </location>
</feature>
<dbReference type="Proteomes" id="UP001497516">
    <property type="component" value="Chromosome 4"/>
</dbReference>
<protein>
    <recommendedName>
        <fullName evidence="2">CCHC-type domain-containing protein</fullName>
    </recommendedName>
</protein>
<evidence type="ECO:0000313" key="4">
    <source>
        <dbReference type="Proteomes" id="UP001497516"/>
    </source>
</evidence>
<feature type="compositionally biased region" description="Polar residues" evidence="1">
    <location>
        <begin position="222"/>
        <end position="234"/>
    </location>
</feature>
<dbReference type="GO" id="GO:0003676">
    <property type="term" value="F:nucleic acid binding"/>
    <property type="evidence" value="ECO:0007669"/>
    <property type="project" value="InterPro"/>
</dbReference>
<evidence type="ECO:0000256" key="1">
    <source>
        <dbReference type="SAM" id="MobiDB-lite"/>
    </source>
</evidence>
<dbReference type="InterPro" id="IPR036875">
    <property type="entry name" value="Znf_CCHC_sf"/>
</dbReference>
<dbReference type="PANTHER" id="PTHR34222">
    <property type="entry name" value="GAG_PRE-INTEGRS DOMAIN-CONTAINING PROTEIN"/>
    <property type="match status" value="1"/>
</dbReference>
<dbReference type="SMART" id="SM00343">
    <property type="entry name" value="ZnF_C2HC"/>
    <property type="match status" value="2"/>
</dbReference>
<dbReference type="Gene3D" id="4.10.60.10">
    <property type="entry name" value="Zinc finger, CCHC-type"/>
    <property type="match status" value="1"/>
</dbReference>
<proteinExistence type="predicted"/>
<evidence type="ECO:0000313" key="3">
    <source>
        <dbReference type="EMBL" id="CAL1380862.1"/>
    </source>
</evidence>
<keyword evidence="4" id="KW-1185">Reference proteome</keyword>
<dbReference type="InterPro" id="IPR001878">
    <property type="entry name" value="Znf_CCHC"/>
</dbReference>
<sequence>MWKALHDTYATTSAARQFEIEVELGNLYQGNKDITTYYNEAKQLWTEQDLLSAALLSGSASGEVRAEKAKARTLQFLARLKPEYEAVRSTLLNREGLQLEQVLGALIREETRLRTQAGIDARPGNGDPSVFAVVKGSANNQQVCPSDDSGQSDGTAFAAYRPPSTTRREVECFHCHAKGHTKKYCRSRNFCVYCKKIGHIVPDCPVAPPRPSPNNRNMPTRGTQQGVASRPSGN</sequence>
<dbReference type="EMBL" id="OZ034817">
    <property type="protein sequence ID" value="CAL1380862.1"/>
    <property type="molecule type" value="Genomic_DNA"/>
</dbReference>
<feature type="region of interest" description="Disordered" evidence="1">
    <location>
        <begin position="204"/>
        <end position="234"/>
    </location>
</feature>
<feature type="domain" description="CCHC-type" evidence="2">
    <location>
        <begin position="190"/>
        <end position="206"/>
    </location>
</feature>
<organism evidence="3 4">
    <name type="scientific">Linum trigynum</name>
    <dbReference type="NCBI Taxonomy" id="586398"/>
    <lineage>
        <taxon>Eukaryota</taxon>
        <taxon>Viridiplantae</taxon>
        <taxon>Streptophyta</taxon>
        <taxon>Embryophyta</taxon>
        <taxon>Tracheophyta</taxon>
        <taxon>Spermatophyta</taxon>
        <taxon>Magnoliopsida</taxon>
        <taxon>eudicotyledons</taxon>
        <taxon>Gunneridae</taxon>
        <taxon>Pentapetalae</taxon>
        <taxon>rosids</taxon>
        <taxon>fabids</taxon>
        <taxon>Malpighiales</taxon>
        <taxon>Linaceae</taxon>
        <taxon>Linum</taxon>
    </lineage>
</organism>
<dbReference type="PANTHER" id="PTHR34222:SF100">
    <property type="entry name" value="CCHC-TYPE DOMAIN-CONTAINING PROTEIN"/>
    <property type="match status" value="1"/>
</dbReference>
<accession>A0AAV2E502</accession>
<evidence type="ECO:0000259" key="2">
    <source>
        <dbReference type="SMART" id="SM00343"/>
    </source>
</evidence>
<dbReference type="GO" id="GO:0008270">
    <property type="term" value="F:zinc ion binding"/>
    <property type="evidence" value="ECO:0007669"/>
    <property type="project" value="InterPro"/>
</dbReference>
<reference evidence="3 4" key="1">
    <citation type="submission" date="2024-04" db="EMBL/GenBank/DDBJ databases">
        <authorList>
            <person name="Fracassetti M."/>
        </authorList>
    </citation>
    <scope>NUCLEOTIDE SEQUENCE [LARGE SCALE GENOMIC DNA]</scope>
</reference>
<dbReference type="SUPFAM" id="SSF57756">
    <property type="entry name" value="Retrovirus zinc finger-like domains"/>
    <property type="match status" value="1"/>
</dbReference>
<dbReference type="AlphaFoldDB" id="A0AAV2E502"/>
<gene>
    <name evidence="3" type="ORF">LTRI10_LOCUS22278</name>
</gene>
<name>A0AAV2E502_9ROSI</name>